<dbReference type="Proteomes" id="UP000694941">
    <property type="component" value="Unplaced"/>
</dbReference>
<dbReference type="KEGG" id="lpol:106468801"/>
<dbReference type="Gene3D" id="1.10.1280.10">
    <property type="entry name" value="Di-copper center containing domain from catechol oxidase"/>
    <property type="match status" value="1"/>
</dbReference>
<reference evidence="11" key="1">
    <citation type="journal article" date="2007" name="J. Mol. Biol.">
        <title>Limulus polyphemus hemocyanin: 10 A cryo-EM structure, sequence analysis, molecular modelling and rigid-body fitting reveal the interfaces between the eight hexamers.</title>
        <authorList>
            <person name="Martin A.G."/>
            <person name="Depoix F."/>
            <person name="Stohr M."/>
            <person name="Meissner U."/>
            <person name="Hagner-Holler S."/>
            <person name="Hammouti K."/>
            <person name="Burmester T."/>
            <person name="Heyd J."/>
            <person name="Wriggers W."/>
            <person name="Markl J."/>
        </authorList>
    </citation>
    <scope>NUCLEOTIDE SEQUENCE</scope>
</reference>
<sequence>MTLHDKQIRVCHLFEQLSSATVIGNGDKHKHSDRLKNVGKLQPGAIFSCFHPDHLEEARHLYEVFWEAGDFNDFIEIAKEARTFVNEGLFAFAAEVAVLHRDDCKGLYVPPVQEIFPDKFIPSAAINEAFKKAHVRPEFDESPILVDVQDTGNILDPEYRLAYYREDVGINAHHWHWHLVYPSTWNPKYFGKKKDRKGELFYYMHQQMCARYDCERLSNGMHRMLPFNNFDEPLAGYAPHLTHVASGKYYSPRPDGLKLRDLGDIEISEMVRMRERILDSIHLGYVISEDGSHKTLDELHGTDILGALVESSYESVNHEYYGNLHNWGHVTMARIHDPDGRFHEEPGVMSDTSTSLRDPIFYNWHRFIDNIFHEYKNTLKPYDHDVLNFPDIQVQDVTLHARVDNVVHTFMREQELELKHGINPGNARSIKARYYHLDHEPFSYAVNVQNNSASDKHATVRIFLAPKYDELGNEIKADELRRTAIELDKFKTDLHPGKNTVVRHSLDSSVTLSHQPTFEDLLHGVGLNEHKSEYCSCGWPSHLLVPKGNIKGMEYHLFVMLTDWDKDKVDGSESVACVDAVSYCGARDHKYPDKKPMGFPFDRPIHTEHISDFLTNNMFIKDIKIKFHE</sequence>
<dbReference type="SMR" id="A2AX56"/>
<evidence type="ECO:0000256" key="8">
    <source>
        <dbReference type="ARBA" id="ARBA00023008"/>
    </source>
</evidence>
<comment type="function">
    <text evidence="1">Hemocyanins are copper-containing oxygen carriers occurring freely dissolved in the hemolymph of many mollusks and arthropods.</text>
</comment>
<evidence type="ECO:0000256" key="4">
    <source>
        <dbReference type="ARBA" id="ARBA00022448"/>
    </source>
</evidence>
<dbReference type="Pfam" id="PF00372">
    <property type="entry name" value="Hemocyanin_M"/>
    <property type="match status" value="1"/>
</dbReference>
<dbReference type="Pfam" id="PF03722">
    <property type="entry name" value="Hemocyanin_N"/>
    <property type="match status" value="1"/>
</dbReference>
<evidence type="ECO:0000313" key="12">
    <source>
        <dbReference type="Proteomes" id="UP000694941"/>
    </source>
</evidence>
<dbReference type="GO" id="GO:0016491">
    <property type="term" value="F:oxidoreductase activity"/>
    <property type="evidence" value="ECO:0007669"/>
    <property type="project" value="InterPro"/>
</dbReference>
<accession>A2AX56</accession>
<keyword evidence="7" id="KW-0479">Metal-binding</keyword>
<dbReference type="FunFam" id="2.60.40.1520:FF:000001">
    <property type="entry name" value="Hemocyanin subunit 2"/>
    <property type="match status" value="1"/>
</dbReference>
<dbReference type="InterPro" id="IPR037020">
    <property type="entry name" value="Hemocyanin_C_sf"/>
</dbReference>
<evidence type="ECO:0000256" key="6">
    <source>
        <dbReference type="ARBA" id="ARBA00022621"/>
    </source>
</evidence>
<evidence type="ECO:0000256" key="9">
    <source>
        <dbReference type="ARBA" id="ARBA00023157"/>
    </source>
</evidence>
<dbReference type="Gene3D" id="1.20.1370.10">
    <property type="entry name" value="Hemocyanin, N-terminal domain"/>
    <property type="match status" value="1"/>
</dbReference>
<dbReference type="GO" id="GO:0046872">
    <property type="term" value="F:metal ion binding"/>
    <property type="evidence" value="ECO:0007669"/>
    <property type="project" value="UniProtKB-KW"/>
</dbReference>
<keyword evidence="9" id="KW-1015">Disulfide bond</keyword>
<dbReference type="FunFam" id="1.20.1370.10:FF:000002">
    <property type="entry name" value="Hemocyanin subunit B"/>
    <property type="match status" value="1"/>
</dbReference>
<keyword evidence="12" id="KW-1185">Reference proteome</keyword>
<evidence type="ECO:0000256" key="7">
    <source>
        <dbReference type="ARBA" id="ARBA00022723"/>
    </source>
</evidence>
<keyword evidence="5" id="KW-0964">Secreted</keyword>
<dbReference type="PRINTS" id="PR00187">
    <property type="entry name" value="HAEMOCYANIN"/>
</dbReference>
<evidence type="ECO:0000256" key="2">
    <source>
        <dbReference type="ARBA" id="ARBA00004239"/>
    </source>
</evidence>
<dbReference type="InterPro" id="IPR005203">
    <property type="entry name" value="Hemocyanin_C"/>
</dbReference>
<dbReference type="PROSITE" id="PS00209">
    <property type="entry name" value="HEMOCYANIN_1"/>
    <property type="match status" value="1"/>
</dbReference>
<dbReference type="Pfam" id="PF03723">
    <property type="entry name" value="Hemocyanin_C"/>
    <property type="match status" value="1"/>
</dbReference>
<dbReference type="InterPro" id="IPR002227">
    <property type="entry name" value="Tyrosinase_Cu-bd"/>
</dbReference>
<proteinExistence type="evidence at transcript level"/>
<keyword evidence="8" id="KW-0186">Copper</keyword>
<dbReference type="GO" id="GO:0005576">
    <property type="term" value="C:extracellular region"/>
    <property type="evidence" value="ECO:0007669"/>
    <property type="project" value="UniProtKB-SubCell"/>
</dbReference>
<dbReference type="InterPro" id="IPR013788">
    <property type="entry name" value="Hemocyanin/hexamerin"/>
</dbReference>
<dbReference type="InterPro" id="IPR005204">
    <property type="entry name" value="Hemocyanin_N"/>
</dbReference>
<protein>
    <submittedName>
        <fullName evidence="13">Hemocyanin II</fullName>
    </submittedName>
    <submittedName>
        <fullName evidence="11">Hemocyanin subunit II</fullName>
    </submittedName>
</protein>
<reference evidence="13" key="2">
    <citation type="submission" date="2025-05" db="UniProtKB">
        <authorList>
            <consortium name="RefSeq"/>
        </authorList>
    </citation>
    <scope>IDENTIFICATION</scope>
</reference>
<dbReference type="PANTHER" id="PTHR11511">
    <property type="entry name" value="LARVAL STORAGE PROTEIN/PHENOLOXIDASE"/>
    <property type="match status" value="1"/>
</dbReference>
<dbReference type="OrthoDB" id="8119704at2759"/>
<dbReference type="PROSITE" id="PS00210">
    <property type="entry name" value="HEMOCYANIN_2"/>
    <property type="match status" value="1"/>
</dbReference>
<dbReference type="SUPFAM" id="SSF48050">
    <property type="entry name" value="Hemocyanin, N-terminal domain"/>
    <property type="match status" value="1"/>
</dbReference>
<evidence type="ECO:0000259" key="10">
    <source>
        <dbReference type="PROSITE" id="PS00498"/>
    </source>
</evidence>
<comment type="subcellular location">
    <subcellularLocation>
        <location evidence="2">Secreted</location>
        <location evidence="2">Extracellular space</location>
    </subcellularLocation>
</comment>
<evidence type="ECO:0000256" key="1">
    <source>
        <dbReference type="ARBA" id="ARBA00002958"/>
    </source>
</evidence>
<feature type="domain" description="Tyrosinase copper-binding" evidence="10">
    <location>
        <begin position="358"/>
        <end position="369"/>
    </location>
</feature>
<dbReference type="SUPFAM" id="SSF48056">
    <property type="entry name" value="Di-copper centre-containing domain"/>
    <property type="match status" value="1"/>
</dbReference>
<dbReference type="EMBL" id="AM260213">
    <property type="protein sequence ID" value="CAJ91097.1"/>
    <property type="molecule type" value="mRNA"/>
</dbReference>
<dbReference type="FunFam" id="1.10.1280.10:FF:000004">
    <property type="entry name" value="Hemocyanin subunit 2"/>
    <property type="match status" value="1"/>
</dbReference>
<gene>
    <name evidence="11 13" type="primary">hcII</name>
    <name evidence="13" type="synonym">LOC106468801</name>
</gene>
<evidence type="ECO:0000256" key="3">
    <source>
        <dbReference type="ARBA" id="ARBA00009470"/>
    </source>
</evidence>
<dbReference type="GeneID" id="106468801"/>
<dbReference type="InterPro" id="IPR036697">
    <property type="entry name" value="Hemocyanin_N_sf"/>
</dbReference>
<dbReference type="InterPro" id="IPR008922">
    <property type="entry name" value="Di-copper_centre_dom_sf"/>
</dbReference>
<dbReference type="PROSITE" id="PS00498">
    <property type="entry name" value="TYROSINASE_2"/>
    <property type="match status" value="1"/>
</dbReference>
<dbReference type="AlphaFoldDB" id="A2AX56"/>
<dbReference type="Gene3D" id="2.60.40.1520">
    <property type="entry name" value="Hemocyanin, C-terminal domain"/>
    <property type="match status" value="1"/>
</dbReference>
<keyword evidence="4" id="KW-0813">Transport</keyword>
<evidence type="ECO:0000256" key="5">
    <source>
        <dbReference type="ARBA" id="ARBA00022525"/>
    </source>
</evidence>
<keyword evidence="6" id="KW-0561">Oxygen transport</keyword>
<comment type="similarity">
    <text evidence="3">Belongs to the tyrosinase family. Hemocyanin subfamily.</text>
</comment>
<dbReference type="RefSeq" id="NP_001301072.1">
    <property type="nucleotide sequence ID" value="NM_001314143.1"/>
</dbReference>
<dbReference type="InterPro" id="IPR014756">
    <property type="entry name" value="Ig_E-set"/>
</dbReference>
<dbReference type="SUPFAM" id="SSF81296">
    <property type="entry name" value="E set domains"/>
    <property type="match status" value="1"/>
</dbReference>
<evidence type="ECO:0000313" key="13">
    <source>
        <dbReference type="RefSeq" id="NP_001301072.1"/>
    </source>
</evidence>
<dbReference type="InterPro" id="IPR000896">
    <property type="entry name" value="Hemocyanin/hexamerin_mid_dom"/>
</dbReference>
<dbReference type="GO" id="GO:0005344">
    <property type="term" value="F:oxygen carrier activity"/>
    <property type="evidence" value="ECO:0007669"/>
    <property type="project" value="UniProtKB-KW"/>
</dbReference>
<dbReference type="PANTHER" id="PTHR11511:SF5">
    <property type="entry name" value="FAT-BODY PROTEIN 1-RELATED"/>
    <property type="match status" value="1"/>
</dbReference>
<evidence type="ECO:0000313" key="11">
    <source>
        <dbReference type="EMBL" id="CAJ91097.1"/>
    </source>
</evidence>
<organism evidence="11">
    <name type="scientific">Limulus polyphemus</name>
    <name type="common">Atlantic horseshoe crab</name>
    <dbReference type="NCBI Taxonomy" id="6850"/>
    <lineage>
        <taxon>Eukaryota</taxon>
        <taxon>Metazoa</taxon>
        <taxon>Ecdysozoa</taxon>
        <taxon>Arthropoda</taxon>
        <taxon>Chelicerata</taxon>
        <taxon>Merostomata</taxon>
        <taxon>Xiphosura</taxon>
        <taxon>Limulidae</taxon>
        <taxon>Limulus</taxon>
    </lineage>
</organism>
<name>A2AX56_LIMPO</name>